<protein>
    <recommendedName>
        <fullName evidence="4">SMODS and SLOG-associating 2TM effector domain-containing protein</fullName>
    </recommendedName>
</protein>
<evidence type="ECO:0008006" key="4">
    <source>
        <dbReference type="Google" id="ProtNLM"/>
    </source>
</evidence>
<evidence type="ECO:0000313" key="3">
    <source>
        <dbReference type="Proteomes" id="UP001407347"/>
    </source>
</evidence>
<accession>A0ABV0A4G0</accession>
<feature type="transmembrane region" description="Helical" evidence="1">
    <location>
        <begin position="95"/>
        <end position="117"/>
    </location>
</feature>
<organism evidence="2 3">
    <name type="scientific">Methylobacterium ajmalii</name>
    <dbReference type="NCBI Taxonomy" id="2738439"/>
    <lineage>
        <taxon>Bacteria</taxon>
        <taxon>Pseudomonadati</taxon>
        <taxon>Pseudomonadota</taxon>
        <taxon>Alphaproteobacteria</taxon>
        <taxon>Hyphomicrobiales</taxon>
        <taxon>Methylobacteriaceae</taxon>
        <taxon>Methylobacterium</taxon>
    </lineage>
</organism>
<evidence type="ECO:0000256" key="1">
    <source>
        <dbReference type="SAM" id="Phobius"/>
    </source>
</evidence>
<dbReference type="RefSeq" id="WP_346013531.1">
    <property type="nucleotide sequence ID" value="NZ_JAQYXP010000005.1"/>
</dbReference>
<reference evidence="2 3" key="1">
    <citation type="journal article" date="2023" name="PLoS ONE">
        <title>Complete genome assembly of Hawai'i environmental nontuberculous mycobacteria reveals unexpected co-isolation with methylobacteria.</title>
        <authorList>
            <person name="Hendrix J."/>
            <person name="Epperson L.E."/>
            <person name="Tong E.I."/>
            <person name="Chan Y.L."/>
            <person name="Hasan N.A."/>
            <person name="Dawrs S.N."/>
            <person name="Norton G.J."/>
            <person name="Virdi R."/>
            <person name="Crooks J.L."/>
            <person name="Chan E.D."/>
            <person name="Honda J.R."/>
            <person name="Strong M."/>
        </authorList>
    </citation>
    <scope>NUCLEOTIDE SEQUENCE [LARGE SCALE GENOMIC DNA]</scope>
    <source>
        <strain evidence="2 3">NJH_HI04-1</strain>
    </source>
</reference>
<sequence length="123" mass="13071">MIGHILAGSHLSRLDPIDCQNYVFDRGISSADLKEGFSWLQARIEAFNVRSGWVWAERAAKAHRVALQAAALTVVSTPLAAAEAIGCGPAMSDRILGAVSIWTGIVLTIVVLAAAAFRLGQRS</sequence>
<keyword evidence="1" id="KW-0472">Membrane</keyword>
<keyword evidence="1" id="KW-0812">Transmembrane</keyword>
<proteinExistence type="predicted"/>
<keyword evidence="1" id="KW-1133">Transmembrane helix</keyword>
<name>A0ABV0A4G0_9HYPH</name>
<dbReference type="Proteomes" id="UP001407347">
    <property type="component" value="Unassembled WGS sequence"/>
</dbReference>
<evidence type="ECO:0000313" key="2">
    <source>
        <dbReference type="EMBL" id="MEN3238230.1"/>
    </source>
</evidence>
<gene>
    <name evidence="2" type="ORF">PUR29_32810</name>
</gene>
<comment type="caution">
    <text evidence="2">The sequence shown here is derived from an EMBL/GenBank/DDBJ whole genome shotgun (WGS) entry which is preliminary data.</text>
</comment>
<dbReference type="EMBL" id="JAQYXP010000005">
    <property type="protein sequence ID" value="MEN3238230.1"/>
    <property type="molecule type" value="Genomic_DNA"/>
</dbReference>
<keyword evidence="3" id="KW-1185">Reference proteome</keyword>